<dbReference type="Proteomes" id="UP001210380">
    <property type="component" value="Unassembled WGS sequence"/>
</dbReference>
<keyword evidence="3" id="KW-1003">Cell membrane</keyword>
<evidence type="ECO:0000256" key="7">
    <source>
        <dbReference type="SAM" id="Phobius"/>
    </source>
</evidence>
<keyword evidence="4 7" id="KW-0812">Transmembrane</keyword>
<dbReference type="Pfam" id="PF07681">
    <property type="entry name" value="DoxX"/>
    <property type="match status" value="1"/>
</dbReference>
<evidence type="ECO:0000256" key="2">
    <source>
        <dbReference type="ARBA" id="ARBA00006679"/>
    </source>
</evidence>
<accession>A0ABT4UQI7</accession>
<protein>
    <submittedName>
        <fullName evidence="8">DoxX family protein</fullName>
    </submittedName>
</protein>
<dbReference type="InterPro" id="IPR051907">
    <property type="entry name" value="DoxX-like_oxidoreductase"/>
</dbReference>
<dbReference type="PANTHER" id="PTHR33452:SF1">
    <property type="entry name" value="INNER MEMBRANE PROTEIN YPHA-RELATED"/>
    <property type="match status" value="1"/>
</dbReference>
<organism evidence="8 9">
    <name type="scientific">Saccharopolyspora oryzae</name>
    <dbReference type="NCBI Taxonomy" id="2997343"/>
    <lineage>
        <taxon>Bacteria</taxon>
        <taxon>Bacillati</taxon>
        <taxon>Actinomycetota</taxon>
        <taxon>Actinomycetes</taxon>
        <taxon>Pseudonocardiales</taxon>
        <taxon>Pseudonocardiaceae</taxon>
        <taxon>Saccharopolyspora</taxon>
    </lineage>
</organism>
<name>A0ABT4UQI7_9PSEU</name>
<evidence type="ECO:0000256" key="3">
    <source>
        <dbReference type="ARBA" id="ARBA00022475"/>
    </source>
</evidence>
<dbReference type="EMBL" id="JAQGLA010000001">
    <property type="protein sequence ID" value="MDA3623992.1"/>
    <property type="molecule type" value="Genomic_DNA"/>
</dbReference>
<evidence type="ECO:0000313" key="9">
    <source>
        <dbReference type="Proteomes" id="UP001210380"/>
    </source>
</evidence>
<evidence type="ECO:0000256" key="1">
    <source>
        <dbReference type="ARBA" id="ARBA00004651"/>
    </source>
</evidence>
<comment type="subcellular location">
    <subcellularLocation>
        <location evidence="1">Cell membrane</location>
        <topology evidence="1">Multi-pass membrane protein</topology>
    </subcellularLocation>
</comment>
<dbReference type="PANTHER" id="PTHR33452">
    <property type="entry name" value="OXIDOREDUCTASE CATD-RELATED"/>
    <property type="match status" value="1"/>
</dbReference>
<dbReference type="InterPro" id="IPR032808">
    <property type="entry name" value="DoxX"/>
</dbReference>
<keyword evidence="5 7" id="KW-1133">Transmembrane helix</keyword>
<feature type="transmembrane region" description="Helical" evidence="7">
    <location>
        <begin position="153"/>
        <end position="172"/>
    </location>
</feature>
<gene>
    <name evidence="8" type="ORF">OU415_01010</name>
</gene>
<dbReference type="RefSeq" id="WP_270946560.1">
    <property type="nucleotide sequence ID" value="NZ_JAQGLA010000001.1"/>
</dbReference>
<keyword evidence="6 7" id="KW-0472">Membrane</keyword>
<reference evidence="8 9" key="1">
    <citation type="submission" date="2022-11" db="EMBL/GenBank/DDBJ databases">
        <title>Draft genome sequence of Saccharopolyspora sp. WRP15-2 isolated from rhizosphere soils of wild rice in Thailand.</title>
        <authorList>
            <person name="Duangmal K."/>
            <person name="Kammanee S."/>
            <person name="Muangham S."/>
        </authorList>
    </citation>
    <scope>NUCLEOTIDE SEQUENCE [LARGE SCALE GENOMIC DNA]</scope>
    <source>
        <strain evidence="8 9">WRP15-2</strain>
    </source>
</reference>
<evidence type="ECO:0000256" key="4">
    <source>
        <dbReference type="ARBA" id="ARBA00022692"/>
    </source>
</evidence>
<evidence type="ECO:0000256" key="5">
    <source>
        <dbReference type="ARBA" id="ARBA00022989"/>
    </source>
</evidence>
<feature type="transmembrane region" description="Helical" evidence="7">
    <location>
        <begin position="119"/>
        <end position="141"/>
    </location>
</feature>
<comment type="similarity">
    <text evidence="2">Belongs to the DoxX family.</text>
</comment>
<evidence type="ECO:0000313" key="8">
    <source>
        <dbReference type="EMBL" id="MDA3623992.1"/>
    </source>
</evidence>
<proteinExistence type="inferred from homology"/>
<sequence>MSETAQISHEVKPTGRIAFTIDTALLLLRVVPFGLLTVHGAQKLFGVWGGKGLSGTASGFAAMGYEPAWFFALLGGGAEFVGGILLFLGLFTPLGAAMSLGVMINAVAAVAAKGLESSGYAIVLAVIAAALAISGPGRFSLDAGRPWHRTGPVVAAVSIAVAVATSAATLLVKG</sequence>
<keyword evidence="9" id="KW-1185">Reference proteome</keyword>
<evidence type="ECO:0000256" key="6">
    <source>
        <dbReference type="ARBA" id="ARBA00023136"/>
    </source>
</evidence>
<comment type="caution">
    <text evidence="8">The sequence shown here is derived from an EMBL/GenBank/DDBJ whole genome shotgun (WGS) entry which is preliminary data.</text>
</comment>